<feature type="compositionally biased region" description="Basic and acidic residues" evidence="1">
    <location>
        <begin position="127"/>
        <end position="169"/>
    </location>
</feature>
<feature type="compositionally biased region" description="Basic and acidic residues" evidence="1">
    <location>
        <begin position="247"/>
        <end position="256"/>
    </location>
</feature>
<feature type="compositionally biased region" description="Polar residues" evidence="1">
    <location>
        <begin position="424"/>
        <end position="433"/>
    </location>
</feature>
<dbReference type="GeneID" id="24270382"/>
<feature type="compositionally biased region" description="Polar residues" evidence="1">
    <location>
        <begin position="221"/>
        <end position="241"/>
    </location>
</feature>
<dbReference type="VEuPathDB" id="PlasmoDB:AK88_05068"/>
<feature type="compositionally biased region" description="Basic and acidic residues" evidence="1">
    <location>
        <begin position="469"/>
        <end position="490"/>
    </location>
</feature>
<name>A0A0D9QHU4_PLAFR</name>
<keyword evidence="3" id="KW-1185">Reference proteome</keyword>
<protein>
    <recommendedName>
        <fullName evidence="4">Rhoptry neck protein 6</fullName>
    </recommendedName>
</protein>
<feature type="compositionally biased region" description="Acidic residues" evidence="1">
    <location>
        <begin position="509"/>
        <end position="544"/>
    </location>
</feature>
<dbReference type="AlphaFoldDB" id="A0A0D9QHU4"/>
<dbReference type="RefSeq" id="XP_012338093.1">
    <property type="nucleotide sequence ID" value="XM_012482670.1"/>
</dbReference>
<evidence type="ECO:0000313" key="3">
    <source>
        <dbReference type="Proteomes" id="UP000054561"/>
    </source>
</evidence>
<dbReference type="EMBL" id="KQ001735">
    <property type="protein sequence ID" value="KJP85286.1"/>
    <property type="molecule type" value="Genomic_DNA"/>
</dbReference>
<feature type="compositionally biased region" description="Basic and acidic residues" evidence="1">
    <location>
        <begin position="31"/>
        <end position="43"/>
    </location>
</feature>
<feature type="region of interest" description="Disordered" evidence="1">
    <location>
        <begin position="23"/>
        <end position="83"/>
    </location>
</feature>
<dbReference type="Proteomes" id="UP000054561">
    <property type="component" value="Unassembled WGS sequence"/>
</dbReference>
<organism evidence="2 3">
    <name type="scientific">Plasmodium fragile</name>
    <dbReference type="NCBI Taxonomy" id="5857"/>
    <lineage>
        <taxon>Eukaryota</taxon>
        <taxon>Sar</taxon>
        <taxon>Alveolata</taxon>
        <taxon>Apicomplexa</taxon>
        <taxon>Aconoidasida</taxon>
        <taxon>Haemosporida</taxon>
        <taxon>Plasmodiidae</taxon>
        <taxon>Plasmodium</taxon>
        <taxon>Plasmodium (Plasmodium)</taxon>
    </lineage>
</organism>
<evidence type="ECO:0000313" key="2">
    <source>
        <dbReference type="EMBL" id="KJP85286.1"/>
    </source>
</evidence>
<dbReference type="OrthoDB" id="392870at2759"/>
<feature type="compositionally biased region" description="Basic and acidic residues" evidence="1">
    <location>
        <begin position="200"/>
        <end position="220"/>
    </location>
</feature>
<feature type="compositionally biased region" description="Acidic residues" evidence="1">
    <location>
        <begin position="257"/>
        <end position="308"/>
    </location>
</feature>
<feature type="compositionally biased region" description="Basic and acidic residues" evidence="1">
    <location>
        <begin position="648"/>
        <end position="662"/>
    </location>
</feature>
<feature type="compositionally biased region" description="Polar residues" evidence="1">
    <location>
        <begin position="324"/>
        <end position="333"/>
    </location>
</feature>
<proteinExistence type="predicted"/>
<dbReference type="OMA" id="QNCTIND"/>
<feature type="region of interest" description="Disordered" evidence="1">
    <location>
        <begin position="978"/>
        <end position="997"/>
    </location>
</feature>
<feature type="compositionally biased region" description="Polar residues" evidence="1">
    <location>
        <begin position="389"/>
        <end position="400"/>
    </location>
</feature>
<feature type="compositionally biased region" description="Basic and acidic residues" evidence="1">
    <location>
        <begin position="586"/>
        <end position="603"/>
    </location>
</feature>
<feature type="compositionally biased region" description="Basic and acidic residues" evidence="1">
    <location>
        <begin position="309"/>
        <end position="319"/>
    </location>
</feature>
<gene>
    <name evidence="2" type="ORF">AK88_05068</name>
</gene>
<feature type="compositionally biased region" description="Basic and acidic residues" evidence="1">
    <location>
        <begin position="438"/>
        <end position="461"/>
    </location>
</feature>
<feature type="region of interest" description="Disordered" evidence="1">
    <location>
        <begin position="108"/>
        <end position="684"/>
    </location>
</feature>
<sequence length="1021" mass="111274">MQYLFVPFVLLCVKGLLRNREPTTSITPYHLDSHEGGNDKPDDILYGGTFSPAEGASFGQDARQPSGYENEAELSSTNSPSGESFLQECTINSCLSVDNDEVGAVAATDELIGEGPLNDTVGGVPDSENKDEATSEAKDEPKMEPQEDPPKEQQSIEKTNEPKEDRSKDNNTPVEMGASKDGEANCALGGNKGTQEDTSVEEKKVEKGATETEAHVEEKASLQSEGQNGGQTVSQSDTQTAHPEASPAKKGDTKEKEEEEGKEEDKEDSEDTDDADDADDVEDAKEEKDEEDEQDEEDKQETDEEETEGGNKTKSDDQAGAKTNEASHNSGNTVGAEKEVDTKKENASNEVEDKKGSPPGSHSNGQEEAKEGVQNSTNTIDVVEKTELPSDSPTKATDSHNSLKRNNDTTGEDAKTVPLHKGNDNGTDVNEGSSGAAHPEEGKELPKSNDMHSEKGMEGDLVKQNAEGAKGEDKGGNKKQGDSKHRDVPHGGEGAGETKSQGSHGDADVGADVDLDDKDDMDADGDDDADSDAEGGEDVEEDEETEKKGKGPPNKNEVPAWDSVEEGKTPQEATPEGGAATNAAMHTDEALQKGKHREDEELHGGASPQEVAPPNEEASLGKQSTLEKASPPPPAAAVHMVQQQGEQHGQEQGEPHGQEQGEPHGQVHGQQQDERQSKEGGKNYESNMYTLDKKMHKNLSNIEVIFHGLKDKLNRHKDLKNKELKLKFEAMGRIKEYKLYKDLIQKSMDIVTLRLIQINEDLKKLKQASDVALQKYINENGYGLVNVSDWTTHDKAQEEKVASGTKKRGNEKKSKLFCPMDCVREKCHNQLSHPTQCYKLEQRGSQIQKICEPFVDLHRGTCPSDFHHCAIAEPERNKKYSIFASGGRGQTPQFITIRGYNLHECLQLLVVNKGSTCSPSTIEKNILESEGILLEPVFTKLLHNEILLENIKINNPGEYNICLAQFYHQPDAEDLLTENASNRSSKPSKPGRTNKAQKNDIQILGIDTIGTLYVLPLPSGK</sequence>
<accession>A0A0D9QHU4</accession>
<feature type="compositionally biased region" description="Polar residues" evidence="1">
    <location>
        <begin position="978"/>
        <end position="987"/>
    </location>
</feature>
<reference evidence="2 3" key="1">
    <citation type="submission" date="2014-03" db="EMBL/GenBank/DDBJ databases">
        <title>The Genome Sequence of Plasmodium fragile nilgiri.</title>
        <authorList>
            <consortium name="The Broad Institute Genomics Platform"/>
            <consortium name="The Broad Institute Genome Sequencing Center for Infectious Disease"/>
            <person name="Neafsey D."/>
            <person name="Duraisingh M."/>
            <person name="Young S.K."/>
            <person name="Zeng Q."/>
            <person name="Gargeya S."/>
            <person name="Abouelleil A."/>
            <person name="Alvarado L."/>
            <person name="Chapman S.B."/>
            <person name="Gainer-Dewar J."/>
            <person name="Goldberg J."/>
            <person name="Griggs A."/>
            <person name="Gujja S."/>
            <person name="Hansen M."/>
            <person name="Howarth C."/>
            <person name="Imamovic A."/>
            <person name="Larimer J."/>
            <person name="Pearson M."/>
            <person name="Poon T.W."/>
            <person name="Priest M."/>
            <person name="Roberts A."/>
            <person name="Saif S."/>
            <person name="Shea T."/>
            <person name="Sykes S."/>
            <person name="Wortman J."/>
            <person name="Nusbaum C."/>
            <person name="Birren B."/>
        </authorList>
    </citation>
    <scope>NUCLEOTIDE SEQUENCE [LARGE SCALE GENOMIC DNA]</scope>
    <source>
        <strain evidence="3">nilgiri</strain>
    </source>
</reference>
<feature type="compositionally biased region" description="Polar residues" evidence="1">
    <location>
        <begin position="73"/>
        <end position="83"/>
    </location>
</feature>
<evidence type="ECO:0008006" key="4">
    <source>
        <dbReference type="Google" id="ProtNLM"/>
    </source>
</evidence>
<feature type="compositionally biased region" description="Basic and acidic residues" evidence="1">
    <location>
        <begin position="671"/>
        <end position="682"/>
    </location>
</feature>
<feature type="compositionally biased region" description="Basic and acidic residues" evidence="1">
    <location>
        <begin position="336"/>
        <end position="356"/>
    </location>
</feature>
<evidence type="ECO:0000256" key="1">
    <source>
        <dbReference type="SAM" id="MobiDB-lite"/>
    </source>
</evidence>